<proteinExistence type="predicted"/>
<dbReference type="RefSeq" id="WP_045310444.1">
    <property type="nucleotide sequence ID" value="NZ_JYJG01000030.1"/>
</dbReference>
<keyword evidence="2" id="KW-1133">Transmembrane helix</keyword>
<dbReference type="AlphaFoldDB" id="A0A0F0H7B2"/>
<dbReference type="Pfam" id="PF00350">
    <property type="entry name" value="Dynamin_N"/>
    <property type="match status" value="1"/>
</dbReference>
<keyword evidence="1" id="KW-0175">Coiled coil</keyword>
<evidence type="ECO:0000313" key="4">
    <source>
        <dbReference type="EMBL" id="KJK51604.1"/>
    </source>
</evidence>
<dbReference type="InterPro" id="IPR027417">
    <property type="entry name" value="P-loop_NTPase"/>
</dbReference>
<feature type="transmembrane region" description="Helical" evidence="2">
    <location>
        <begin position="452"/>
        <end position="482"/>
    </location>
</feature>
<dbReference type="PANTHER" id="PTHR43681:SF1">
    <property type="entry name" value="SARCALUMENIN"/>
    <property type="match status" value="1"/>
</dbReference>
<reference evidence="4 5" key="1">
    <citation type="submission" date="2015-02" db="EMBL/GenBank/DDBJ databases">
        <authorList>
            <person name="Ju K.-S."/>
            <person name="Doroghazi J.R."/>
            <person name="Metcalf W."/>
        </authorList>
    </citation>
    <scope>NUCLEOTIDE SEQUENCE [LARGE SCALE GENOMIC DNA]</scope>
    <source>
        <strain evidence="4 5">NRRL B-16140</strain>
    </source>
</reference>
<organism evidence="4 5">
    <name type="scientific">Lentzea aerocolonigenes</name>
    <name type="common">Lechevalieria aerocolonigenes</name>
    <name type="synonym">Saccharothrix aerocolonigenes</name>
    <dbReference type="NCBI Taxonomy" id="68170"/>
    <lineage>
        <taxon>Bacteria</taxon>
        <taxon>Bacillati</taxon>
        <taxon>Actinomycetota</taxon>
        <taxon>Actinomycetes</taxon>
        <taxon>Pseudonocardiales</taxon>
        <taxon>Pseudonocardiaceae</taxon>
        <taxon>Lentzea</taxon>
    </lineage>
</organism>
<dbReference type="Proteomes" id="UP000033393">
    <property type="component" value="Unassembled WGS sequence"/>
</dbReference>
<dbReference type="eggNOG" id="COG0699">
    <property type="taxonomic scope" value="Bacteria"/>
</dbReference>
<evidence type="ECO:0000259" key="3">
    <source>
        <dbReference type="Pfam" id="PF00350"/>
    </source>
</evidence>
<keyword evidence="2" id="KW-0472">Membrane</keyword>
<feature type="domain" description="Dynamin N-terminal" evidence="3">
    <location>
        <begin position="43"/>
        <end position="187"/>
    </location>
</feature>
<evidence type="ECO:0000313" key="5">
    <source>
        <dbReference type="Proteomes" id="UP000033393"/>
    </source>
</evidence>
<accession>A0A0F0H7B2</accession>
<dbReference type="InterPro" id="IPR045063">
    <property type="entry name" value="Dynamin_N"/>
</dbReference>
<keyword evidence="2" id="KW-0812">Transmembrane</keyword>
<dbReference type="PANTHER" id="PTHR43681">
    <property type="entry name" value="TRANSMEMBRANE GTPASE FZO"/>
    <property type="match status" value="1"/>
</dbReference>
<comment type="caution">
    <text evidence="4">The sequence shown here is derived from an EMBL/GenBank/DDBJ whole genome shotgun (WGS) entry which is preliminary data.</text>
</comment>
<dbReference type="SUPFAM" id="SSF52540">
    <property type="entry name" value="P-loop containing nucleoside triphosphate hydrolases"/>
    <property type="match status" value="1"/>
</dbReference>
<feature type="coiled-coil region" evidence="1">
    <location>
        <begin position="301"/>
        <end position="328"/>
    </location>
</feature>
<sequence length="587" mass="64290">MATSPQRAIELALAAIKRYERPDLEQRLHQARARLADDQVRLLVVGEFKQGKSMLVNGLVGAPVCPVSDDVATAVPTVVRHAETPVVTLVRAEGRTEVPLEELPRFAAEEGNPGNRERLLHVEVGLPRPLLAEGLVLVDTPGVGGLSSVHGAATMAALPSADAVLLVSDCSQEYTAPELEFLKQAMAVCPNVACVLTKTDLYPEWRSIADRDRQHLADAGIKAEVFTVSSTLRWHALQTGDQEVNTESGYPPLVTYLRKKVVAQADLLARRSTLHDVLTVIGQVVDSLRAEQTAQENPESVQQLIRELTEAEQRAAGLKERSARWQQTLSDGVADLNADVDYDLRDRMREIVREAEDALLAGDPQKIWDQFSVWAQQAVTSAVSANSVWATQRARWLAKKVAEHFDSDREQMLPALRVGTSDPLRSVPELAVRESDKFGIGSRLLTGLRGGYGGLLMFGLIGSVIGLTLINPISVGAALLLGGKGIVDERKRITTKRQNDCKVALRKYVDDVSFHAGKDSRDMLRGLQRDLRDHFTTLAEQLKRSLTESIQAAQKSVKASHGDRDARLAEIKTELAALERVVKQVTA</sequence>
<evidence type="ECO:0000256" key="2">
    <source>
        <dbReference type="SAM" id="Phobius"/>
    </source>
</evidence>
<gene>
    <name evidence="4" type="ORF">UK23_06440</name>
</gene>
<dbReference type="InterPro" id="IPR051943">
    <property type="entry name" value="TRAFAC_Dynamin-like_GTPase"/>
</dbReference>
<keyword evidence="5" id="KW-1185">Reference proteome</keyword>
<dbReference type="EMBL" id="JYJG01000030">
    <property type="protein sequence ID" value="KJK51604.1"/>
    <property type="molecule type" value="Genomic_DNA"/>
</dbReference>
<protein>
    <submittedName>
        <fullName evidence="4">Isoniazid-inducible protein iniA</fullName>
    </submittedName>
</protein>
<dbReference type="PATRIC" id="fig|68170.10.peg.6585"/>
<evidence type="ECO:0000256" key="1">
    <source>
        <dbReference type="SAM" id="Coils"/>
    </source>
</evidence>
<dbReference type="Gene3D" id="3.40.50.300">
    <property type="entry name" value="P-loop containing nucleotide triphosphate hydrolases"/>
    <property type="match status" value="1"/>
</dbReference>
<name>A0A0F0H7B2_LENAE</name>